<dbReference type="InterPro" id="IPR019826">
    <property type="entry name" value="Carboxylesterase_B_AS"/>
</dbReference>
<dbReference type="GO" id="GO:0006581">
    <property type="term" value="P:acetylcholine catabolic process"/>
    <property type="evidence" value="ECO:0007669"/>
    <property type="project" value="TreeGrafter"/>
</dbReference>
<organism evidence="7 8">
    <name type="scientific">Blomia tropicalis</name>
    <name type="common">Mite</name>
    <dbReference type="NCBI Taxonomy" id="40697"/>
    <lineage>
        <taxon>Eukaryota</taxon>
        <taxon>Metazoa</taxon>
        <taxon>Ecdysozoa</taxon>
        <taxon>Arthropoda</taxon>
        <taxon>Chelicerata</taxon>
        <taxon>Arachnida</taxon>
        <taxon>Acari</taxon>
        <taxon>Acariformes</taxon>
        <taxon>Sarcoptiformes</taxon>
        <taxon>Astigmata</taxon>
        <taxon>Glycyphagoidea</taxon>
        <taxon>Echimyopodidae</taxon>
        <taxon>Blomia</taxon>
    </lineage>
</organism>
<dbReference type="SUPFAM" id="SSF53474">
    <property type="entry name" value="alpha/beta-Hydrolases"/>
    <property type="match status" value="1"/>
</dbReference>
<dbReference type="GO" id="GO:0005615">
    <property type="term" value="C:extracellular space"/>
    <property type="evidence" value="ECO:0007669"/>
    <property type="project" value="TreeGrafter"/>
</dbReference>
<dbReference type="EMBL" id="JAPWDV010000001">
    <property type="protein sequence ID" value="KAJ6223946.1"/>
    <property type="molecule type" value="Genomic_DNA"/>
</dbReference>
<keyword evidence="4" id="KW-0325">Glycoprotein</keyword>
<evidence type="ECO:0000256" key="4">
    <source>
        <dbReference type="ARBA" id="ARBA00023180"/>
    </source>
</evidence>
<dbReference type="Gene3D" id="3.40.50.1820">
    <property type="entry name" value="alpha/beta hydrolase"/>
    <property type="match status" value="1"/>
</dbReference>
<keyword evidence="3 5" id="KW-0378">Hydrolase</keyword>
<keyword evidence="2" id="KW-0719">Serine esterase</keyword>
<evidence type="ECO:0000256" key="5">
    <source>
        <dbReference type="RuleBase" id="RU361235"/>
    </source>
</evidence>
<evidence type="ECO:0000256" key="3">
    <source>
        <dbReference type="ARBA" id="ARBA00022801"/>
    </source>
</evidence>
<dbReference type="EC" id="3.1.1.-" evidence="5"/>
<dbReference type="AlphaFoldDB" id="A0A9Q0RS92"/>
<dbReference type="OMA" id="YMANIAD"/>
<reference evidence="7" key="1">
    <citation type="submission" date="2022-12" db="EMBL/GenBank/DDBJ databases">
        <title>Genome assemblies of Blomia tropicalis.</title>
        <authorList>
            <person name="Cui Y."/>
        </authorList>
    </citation>
    <scope>NUCLEOTIDE SEQUENCE</scope>
    <source>
        <tissue evidence="7">Adult mites</tissue>
    </source>
</reference>
<gene>
    <name evidence="7" type="ORF">RDWZM_002491</name>
</gene>
<dbReference type="GO" id="GO:0005886">
    <property type="term" value="C:plasma membrane"/>
    <property type="evidence" value="ECO:0007669"/>
    <property type="project" value="TreeGrafter"/>
</dbReference>
<proteinExistence type="inferred from homology"/>
<accession>A0A9Q0RS92</accession>
<evidence type="ECO:0000256" key="2">
    <source>
        <dbReference type="ARBA" id="ARBA00022487"/>
    </source>
</evidence>
<dbReference type="PANTHER" id="PTHR43918">
    <property type="entry name" value="ACETYLCHOLINESTERASE"/>
    <property type="match status" value="1"/>
</dbReference>
<dbReference type="PANTHER" id="PTHR43918:SF4">
    <property type="entry name" value="CARBOXYLIC ESTER HYDROLASE"/>
    <property type="match status" value="1"/>
</dbReference>
<comment type="similarity">
    <text evidence="1 5">Belongs to the type-B carboxylesterase/lipase family.</text>
</comment>
<dbReference type="Pfam" id="PF00135">
    <property type="entry name" value="COesterase"/>
    <property type="match status" value="1"/>
</dbReference>
<name>A0A9Q0RS92_BLOTA</name>
<dbReference type="PROSITE" id="PS00122">
    <property type="entry name" value="CARBOXYLESTERASE_B_1"/>
    <property type="match status" value="1"/>
</dbReference>
<dbReference type="InterPro" id="IPR050654">
    <property type="entry name" value="AChE-related_enzymes"/>
</dbReference>
<dbReference type="GO" id="GO:0003990">
    <property type="term" value="F:acetylcholinesterase activity"/>
    <property type="evidence" value="ECO:0007669"/>
    <property type="project" value="TreeGrafter"/>
</dbReference>
<dbReference type="Proteomes" id="UP001142055">
    <property type="component" value="Chromosome 1"/>
</dbReference>
<feature type="domain" description="Carboxylesterase type B" evidence="6">
    <location>
        <begin position="1"/>
        <end position="273"/>
    </location>
</feature>
<keyword evidence="8" id="KW-1185">Reference proteome</keyword>
<dbReference type="GO" id="GO:0019695">
    <property type="term" value="P:choline metabolic process"/>
    <property type="evidence" value="ECO:0007669"/>
    <property type="project" value="TreeGrafter"/>
</dbReference>
<evidence type="ECO:0000259" key="6">
    <source>
        <dbReference type="Pfam" id="PF00135"/>
    </source>
</evidence>
<protein>
    <recommendedName>
        <fullName evidence="5">Carboxylic ester hydrolase</fullName>
        <ecNumber evidence="5">3.1.1.-</ecNumber>
    </recommendedName>
</protein>
<dbReference type="InterPro" id="IPR029058">
    <property type="entry name" value="AB_hydrolase_fold"/>
</dbReference>
<evidence type="ECO:0000256" key="1">
    <source>
        <dbReference type="ARBA" id="ARBA00005964"/>
    </source>
</evidence>
<comment type="caution">
    <text evidence="7">The sequence shown here is derived from an EMBL/GenBank/DDBJ whole genome shotgun (WGS) entry which is preliminary data.</text>
</comment>
<evidence type="ECO:0000313" key="7">
    <source>
        <dbReference type="EMBL" id="KAJ6223946.1"/>
    </source>
</evidence>
<evidence type="ECO:0000313" key="8">
    <source>
        <dbReference type="Proteomes" id="UP001142055"/>
    </source>
</evidence>
<dbReference type="InterPro" id="IPR002018">
    <property type="entry name" value="CarbesteraseB"/>
</dbReference>
<sequence>MVWIYGGGFQVGTIFTSTYDGRHLAAGGDVIVVSINYRLGPLGFLYGENESSAPGNVGLLDQILGLQWVHDNIALFGGDTNKITIFGESAGSMSVGALIISPLAKGLFHRAIMQSGAPTESIFISKDRALLTTKSFADKIGCSSNETIKSIVDCLRTKPVQLMVNATLTEIINGINFMPIYGDELLPIQTIQAMKLGKFNRNIDLMYGICKDEGTGFIPLLFPEIFSSHLTLTKDLVKKLIIKVLTVFMTNNSNINEVAEYYLNKLSTNATQDEFKYAIYQLKRLVFNF</sequence>